<keyword evidence="4" id="KW-1133">Transmembrane helix</keyword>
<dbReference type="EMBL" id="FORU01000006">
    <property type="protein sequence ID" value="SFJ34088.1"/>
    <property type="molecule type" value="Genomic_DNA"/>
</dbReference>
<dbReference type="GO" id="GO:0006355">
    <property type="term" value="P:regulation of DNA-templated transcription"/>
    <property type="evidence" value="ECO:0007669"/>
    <property type="project" value="InterPro"/>
</dbReference>
<dbReference type="RefSeq" id="WP_090678668.1">
    <property type="nucleotide sequence ID" value="NZ_FORU01000006.1"/>
</dbReference>
<dbReference type="PANTHER" id="PTHR44688">
    <property type="entry name" value="DNA-BINDING TRANSCRIPTIONAL ACTIVATOR DEVR_DOSR"/>
    <property type="match status" value="1"/>
</dbReference>
<reference evidence="7" key="1">
    <citation type="submission" date="2016-10" db="EMBL/GenBank/DDBJ databases">
        <authorList>
            <person name="Varghese N."/>
            <person name="Submissions S."/>
        </authorList>
    </citation>
    <scope>NUCLEOTIDE SEQUENCE [LARGE SCALE GENOMIC DNA]</scope>
    <source>
        <strain evidence="7">DSM 26542</strain>
    </source>
</reference>
<protein>
    <submittedName>
        <fullName evidence="6">Tetratricopeptide repeat-containing protein</fullName>
    </submittedName>
</protein>
<dbReference type="STRING" id="1150112.SAMN04487893_10615"/>
<keyword evidence="4" id="KW-0472">Membrane</keyword>
<evidence type="ECO:0000256" key="4">
    <source>
        <dbReference type="SAM" id="Phobius"/>
    </source>
</evidence>
<keyword evidence="1" id="KW-0805">Transcription regulation</keyword>
<keyword evidence="4" id="KW-0812">Transmembrane</keyword>
<dbReference type="InterPro" id="IPR000792">
    <property type="entry name" value="Tscrpt_reg_LuxR_C"/>
</dbReference>
<proteinExistence type="predicted"/>
<dbReference type="SUPFAM" id="SSF48452">
    <property type="entry name" value="TPR-like"/>
    <property type="match status" value="1"/>
</dbReference>
<dbReference type="Proteomes" id="UP000243887">
    <property type="component" value="Unassembled WGS sequence"/>
</dbReference>
<feature type="domain" description="HTH luxR-type" evidence="5">
    <location>
        <begin position="341"/>
        <end position="398"/>
    </location>
</feature>
<dbReference type="AlphaFoldDB" id="A0A1I3QJ99"/>
<keyword evidence="3" id="KW-0804">Transcription</keyword>
<dbReference type="InterPro" id="IPR011990">
    <property type="entry name" value="TPR-like_helical_dom_sf"/>
</dbReference>
<evidence type="ECO:0000256" key="2">
    <source>
        <dbReference type="ARBA" id="ARBA00023125"/>
    </source>
</evidence>
<dbReference type="SMART" id="SM00028">
    <property type="entry name" value="TPR"/>
    <property type="match status" value="2"/>
</dbReference>
<dbReference type="OrthoDB" id="9797341at2"/>
<dbReference type="Gene3D" id="1.10.10.10">
    <property type="entry name" value="Winged helix-like DNA-binding domain superfamily/Winged helix DNA-binding domain"/>
    <property type="match status" value="1"/>
</dbReference>
<dbReference type="Gene3D" id="1.25.40.10">
    <property type="entry name" value="Tetratricopeptide repeat domain"/>
    <property type="match status" value="1"/>
</dbReference>
<dbReference type="GO" id="GO:0003677">
    <property type="term" value="F:DNA binding"/>
    <property type="evidence" value="ECO:0007669"/>
    <property type="project" value="UniProtKB-KW"/>
</dbReference>
<evidence type="ECO:0000313" key="7">
    <source>
        <dbReference type="Proteomes" id="UP000243887"/>
    </source>
</evidence>
<dbReference type="SMART" id="SM00421">
    <property type="entry name" value="HTH_LUXR"/>
    <property type="match status" value="1"/>
</dbReference>
<dbReference type="CDD" id="cd06170">
    <property type="entry name" value="LuxR_C_like"/>
    <property type="match status" value="1"/>
</dbReference>
<feature type="transmembrane region" description="Helical" evidence="4">
    <location>
        <begin position="285"/>
        <end position="305"/>
    </location>
</feature>
<gene>
    <name evidence="6" type="ORF">SAMN04487893_10615</name>
</gene>
<dbReference type="PROSITE" id="PS50043">
    <property type="entry name" value="HTH_LUXR_2"/>
    <property type="match status" value="1"/>
</dbReference>
<dbReference type="InterPro" id="IPR019734">
    <property type="entry name" value="TPR_rpt"/>
</dbReference>
<dbReference type="PRINTS" id="PR00038">
    <property type="entry name" value="HTHLUXR"/>
</dbReference>
<accession>A0A1I3QJ99</accession>
<dbReference type="PANTHER" id="PTHR44688:SF16">
    <property type="entry name" value="DNA-BINDING TRANSCRIPTIONAL ACTIVATOR DEVR_DOSR"/>
    <property type="match status" value="1"/>
</dbReference>
<keyword evidence="7" id="KW-1185">Reference proteome</keyword>
<dbReference type="SUPFAM" id="SSF46894">
    <property type="entry name" value="C-terminal effector domain of the bipartite response regulators"/>
    <property type="match status" value="1"/>
</dbReference>
<dbReference type="InterPro" id="IPR016032">
    <property type="entry name" value="Sig_transdc_resp-reg_C-effctor"/>
</dbReference>
<name>A0A1I3QJ99_9FLAO</name>
<dbReference type="Pfam" id="PF00196">
    <property type="entry name" value="GerE"/>
    <property type="match status" value="1"/>
</dbReference>
<evidence type="ECO:0000256" key="1">
    <source>
        <dbReference type="ARBA" id="ARBA00023015"/>
    </source>
</evidence>
<keyword evidence="2" id="KW-0238">DNA-binding</keyword>
<dbReference type="InterPro" id="IPR036388">
    <property type="entry name" value="WH-like_DNA-bd_sf"/>
</dbReference>
<evidence type="ECO:0000313" key="6">
    <source>
        <dbReference type="EMBL" id="SFJ34088.1"/>
    </source>
</evidence>
<evidence type="ECO:0000259" key="5">
    <source>
        <dbReference type="PROSITE" id="PS50043"/>
    </source>
</evidence>
<organism evidence="6 7">
    <name type="scientific">Myroides guanonis</name>
    <dbReference type="NCBI Taxonomy" id="1150112"/>
    <lineage>
        <taxon>Bacteria</taxon>
        <taxon>Pseudomonadati</taxon>
        <taxon>Bacteroidota</taxon>
        <taxon>Flavobacteriia</taxon>
        <taxon>Flavobacteriales</taxon>
        <taxon>Flavobacteriaceae</taxon>
        <taxon>Myroides</taxon>
    </lineage>
</organism>
<evidence type="ECO:0000256" key="3">
    <source>
        <dbReference type="ARBA" id="ARBA00023163"/>
    </source>
</evidence>
<sequence>MLRLFSFIYSFFLINICYSQNNSYKLFNEDIATFNESKQYEESIRRIESVILNEKSSQEDLYNAYFQKYYTYKRLFNYTEALTNLDLALKAGLKTNMQEEAKIKVAVERMFIHFDLLEFDKVTELLTTISRENVKLLNPETEAFYLSVLGTMNIRSKDYQLADKYLDEALVLLSNHAPKHLPLVYRKKVGLYKSLKKYKEAIESFEKGLYYAEKYKIDIYIIAMYSDISHFYSDIGDVENALRTQHILNKLATDYDNTNISGKLNQIEKELLRELEEQKAAKNRLYFGSSIAILIAIILIVFFFYRSNRQKRIIAEIENSQIRIELDKVVLAMNELNPQKEETYSFNFTDRQLEIITLVKQGKTNKEIGSDLFISENTVKYHLKIIYETLKISRRSEL</sequence>